<accession>A0A285P3L9</accession>
<dbReference type="Proteomes" id="UP000219453">
    <property type="component" value="Unassembled WGS sequence"/>
</dbReference>
<dbReference type="OrthoDB" id="212944at2157"/>
<protein>
    <submittedName>
        <fullName evidence="1">Uncharacterized protein</fullName>
    </submittedName>
</protein>
<name>A0A285P3L9_NATPI</name>
<dbReference type="RefSeq" id="WP_097009510.1">
    <property type="nucleotide sequence ID" value="NZ_OBEJ01000003.1"/>
</dbReference>
<evidence type="ECO:0000313" key="1">
    <source>
        <dbReference type="EMBL" id="SNZ15847.1"/>
    </source>
</evidence>
<dbReference type="AlphaFoldDB" id="A0A285P3L9"/>
<organism evidence="1 2">
    <name type="scientific">Natronoarchaeum philippinense</name>
    <dbReference type="NCBI Taxonomy" id="558529"/>
    <lineage>
        <taxon>Archaea</taxon>
        <taxon>Methanobacteriati</taxon>
        <taxon>Methanobacteriota</taxon>
        <taxon>Stenosarchaea group</taxon>
        <taxon>Halobacteria</taxon>
        <taxon>Halobacteriales</taxon>
        <taxon>Natronoarchaeaceae</taxon>
    </lineage>
</organism>
<evidence type="ECO:0000313" key="2">
    <source>
        <dbReference type="Proteomes" id="UP000219453"/>
    </source>
</evidence>
<dbReference type="EMBL" id="OBEJ01000003">
    <property type="protein sequence ID" value="SNZ15847.1"/>
    <property type="molecule type" value="Genomic_DNA"/>
</dbReference>
<proteinExistence type="predicted"/>
<dbReference type="InterPro" id="IPR046243">
    <property type="entry name" value="DUF6276"/>
</dbReference>
<keyword evidence="2" id="KW-1185">Reference proteome</keyword>
<dbReference type="Pfam" id="PF19792">
    <property type="entry name" value="DUF6276"/>
    <property type="match status" value="1"/>
</dbReference>
<sequence>MRCDACGGDAVVFEVPDELRECAPEEAPTVAICPACLTVAPARDAVVQDADAADGSASIHDAFPADPDAATGVALLLGLLESLVLNKAEIQFLVDRLEAGGTDVFLVLDRLASDPAVDAQVDLQRRRAQLQQLVD</sequence>
<gene>
    <name evidence="1" type="ORF">SAMN06269185_2618</name>
</gene>
<reference evidence="1 2" key="1">
    <citation type="submission" date="2017-09" db="EMBL/GenBank/DDBJ databases">
        <authorList>
            <person name="Ehlers B."/>
            <person name="Leendertz F.H."/>
        </authorList>
    </citation>
    <scope>NUCLEOTIDE SEQUENCE [LARGE SCALE GENOMIC DNA]</scope>
    <source>
        <strain evidence="1 2">DSM 27208</strain>
    </source>
</reference>